<accession>A0AC34Q7M3</accession>
<dbReference type="Proteomes" id="UP000887576">
    <property type="component" value="Unplaced"/>
</dbReference>
<protein>
    <submittedName>
        <fullName evidence="2">Receptor protein-tyrosine kinase</fullName>
    </submittedName>
</protein>
<organism evidence="1 2">
    <name type="scientific">Panagrolaimus sp. JU765</name>
    <dbReference type="NCBI Taxonomy" id="591449"/>
    <lineage>
        <taxon>Eukaryota</taxon>
        <taxon>Metazoa</taxon>
        <taxon>Ecdysozoa</taxon>
        <taxon>Nematoda</taxon>
        <taxon>Chromadorea</taxon>
        <taxon>Rhabditida</taxon>
        <taxon>Tylenchina</taxon>
        <taxon>Panagrolaimomorpha</taxon>
        <taxon>Panagrolaimoidea</taxon>
        <taxon>Panagrolaimidae</taxon>
        <taxon>Panagrolaimus</taxon>
    </lineage>
</organism>
<proteinExistence type="predicted"/>
<sequence length="271" mass="29877">KIADFGMARDIYKNDYYRKGGRAFLPVKWMPPEAFLDGIFTSKTDTWAFGVLLWEVFSLGYTPYPGRQNQEVMQLIVAGGRLDPPIGTPDEIYQLMIRCWETNAEDRPNFKQIIRFLAESLNLPSVVNAPLPPIVYKMSHQTMSETPPMATRSSAPPGDSDPINPMSATSQATLSTLLQSSMTESTTTSSYDSMPTKGEGVTHNLCTPYEAKHPRSAMESRPLERIASGDDSISSHDESTLHDTCSVKQSPYKIEKTTSGLLPQPGSSTGS</sequence>
<evidence type="ECO:0000313" key="2">
    <source>
        <dbReference type="WBParaSite" id="JU765_v2.g13694.t1"/>
    </source>
</evidence>
<evidence type="ECO:0000313" key="1">
    <source>
        <dbReference type="Proteomes" id="UP000887576"/>
    </source>
</evidence>
<name>A0AC34Q7M3_9BILA</name>
<dbReference type="WBParaSite" id="JU765_v2.g13694.t1">
    <property type="protein sequence ID" value="JU765_v2.g13694.t1"/>
    <property type="gene ID" value="JU765_v2.g13694"/>
</dbReference>
<reference evidence="2" key="1">
    <citation type="submission" date="2022-11" db="UniProtKB">
        <authorList>
            <consortium name="WormBaseParasite"/>
        </authorList>
    </citation>
    <scope>IDENTIFICATION</scope>
</reference>